<proteinExistence type="predicted"/>
<dbReference type="EMBL" id="UHIV01000007">
    <property type="protein sequence ID" value="SUP61440.1"/>
    <property type="molecule type" value="Genomic_DNA"/>
</dbReference>
<gene>
    <name evidence="1" type="ORF">NCTC13645_02596</name>
</gene>
<reference evidence="1 2" key="1">
    <citation type="submission" date="2018-06" db="EMBL/GenBank/DDBJ databases">
        <authorList>
            <consortium name="Pathogen Informatics"/>
            <person name="Doyle S."/>
        </authorList>
    </citation>
    <scope>NUCLEOTIDE SEQUENCE [LARGE SCALE GENOMIC DNA]</scope>
    <source>
        <strain evidence="1 2">NCTC13645</strain>
    </source>
</reference>
<dbReference type="Proteomes" id="UP000254621">
    <property type="component" value="Unassembled WGS sequence"/>
</dbReference>
<dbReference type="RefSeq" id="WP_057746504.1">
    <property type="nucleotide sequence ID" value="NZ_JAJCFY010000015.1"/>
</dbReference>
<dbReference type="OrthoDB" id="2908560at2"/>
<evidence type="ECO:0000313" key="2">
    <source>
        <dbReference type="Proteomes" id="UP000254621"/>
    </source>
</evidence>
<name>A0A380P898_WEIVI</name>
<dbReference type="STRING" id="1629.IV50_GL001203"/>
<evidence type="ECO:0000313" key="1">
    <source>
        <dbReference type="EMBL" id="SUP61440.1"/>
    </source>
</evidence>
<dbReference type="AlphaFoldDB" id="A0A380P898"/>
<accession>A0A380P898</accession>
<protein>
    <submittedName>
        <fullName evidence="1">Uncharacterized protein</fullName>
    </submittedName>
</protein>
<organism evidence="1 2">
    <name type="scientific">Weissella viridescens</name>
    <name type="common">Lactobacillus viridescens</name>
    <dbReference type="NCBI Taxonomy" id="1629"/>
    <lineage>
        <taxon>Bacteria</taxon>
        <taxon>Bacillati</taxon>
        <taxon>Bacillota</taxon>
        <taxon>Bacilli</taxon>
        <taxon>Lactobacillales</taxon>
        <taxon>Lactobacillaceae</taxon>
        <taxon>Weissella</taxon>
    </lineage>
</organism>
<sequence>MNKIPSRMTVTPSGSQFGVDPYYGVWGRINGVQRNMVQPDGVHLMPEDFSDISLPAINFIDDQGVTHQLSITSNQLLTIDDESIFDLKGNSLCLSSPNGQKYRLKVSNTGELGTEKVEEPV</sequence>